<dbReference type="GO" id="GO:0016926">
    <property type="term" value="P:protein desumoylation"/>
    <property type="evidence" value="ECO:0007669"/>
    <property type="project" value="TreeGrafter"/>
</dbReference>
<comment type="similarity">
    <text evidence="1">Belongs to the peptidase C48 family.</text>
</comment>
<dbReference type="Pfam" id="PF02902">
    <property type="entry name" value="Peptidase_C48"/>
    <property type="match status" value="1"/>
</dbReference>
<proteinExistence type="inferred from homology"/>
<evidence type="ECO:0000313" key="9">
    <source>
        <dbReference type="Proteomes" id="UP000218231"/>
    </source>
</evidence>
<accession>A0A2A2LZ90</accession>
<dbReference type="Gene3D" id="3.30.310.130">
    <property type="entry name" value="Ubiquitin-related"/>
    <property type="match status" value="1"/>
</dbReference>
<dbReference type="InterPro" id="IPR003653">
    <property type="entry name" value="Peptidase_C48_C"/>
</dbReference>
<dbReference type="Proteomes" id="UP000218231">
    <property type="component" value="Unassembled WGS sequence"/>
</dbReference>
<dbReference type="Gene3D" id="1.10.418.20">
    <property type="match status" value="1"/>
</dbReference>
<keyword evidence="3" id="KW-0645">Protease</keyword>
<dbReference type="GO" id="GO:0006508">
    <property type="term" value="P:proteolysis"/>
    <property type="evidence" value="ECO:0007669"/>
    <property type="project" value="UniProtKB-KW"/>
</dbReference>
<evidence type="ECO:0000256" key="3">
    <source>
        <dbReference type="ARBA" id="ARBA00022670"/>
    </source>
</evidence>
<feature type="region of interest" description="Disordered" evidence="6">
    <location>
        <begin position="342"/>
        <end position="373"/>
    </location>
</feature>
<dbReference type="SUPFAM" id="SSF54001">
    <property type="entry name" value="Cysteine proteinases"/>
    <property type="match status" value="1"/>
</dbReference>
<sequence>MEHWDSKSPEDYHNLVSNRDARICLNLAQFFHGPVELTYYRNKQARLFINEKGRITIEFYVQSKLEKANVVNFQLPFLHVHQIRMKAPDTGPRDFESNRHGINPPLACLEMEVDDFTIGKLWETFGDKKEFDAKFYRMSMRDLPYNSAVRSLLFFISPFSESDKSFIQFAFRDNTHQADFDELYNFFEKKIRSVAEYEKERKKLDIKSDYISFVDDAIWKKRLSDFGLVSYRNDLARNAPTICYIDKPPVTYVRMRQPGYGMDTGAVKVMKMTDGSRLGVKQANEFDLQFEANQNLAPNGSSTNKYVTVSANQQNPLLKARGNERKVGKLVRTRHIETITCEDEELVSESSSQSQGGDSQQSNQQQQQQQQPALSLDAWGAMPLIVYPKNDRAPISLANSDMRVMAHDEMLNDTIIEFYLRFIQNELVPAERRPKICILSSFLYQRLTDKLTLGMCRKNGRAAANRFDVIRKGFQMVKTWTRKKNLFDMDYIVFPVNEEFHWYLIVVVKPRLAVSEAPTEDPVVMRLPGSSRPNPDTYIVVLDSLPDPTDIKRNVCVDIVRDYLECEFLDKKPMEGVLERTRLAAVHPLNTPVQKNFIDCGLYMLLFAELFLTKPPNHEDLAQLNFARVYEHFDVESQFMRDKVCRRILSLLPGEKRADLAAYEKRAGKGVTILTQQASIDLARRPRRHSERSVRPRTFIRRAHSEPPDLAKCSPPGAMKPPAHH</sequence>
<evidence type="ECO:0000313" key="8">
    <source>
        <dbReference type="EMBL" id="PAV91564.1"/>
    </source>
</evidence>
<keyword evidence="9" id="KW-1185">Reference proteome</keyword>
<dbReference type="PANTHER" id="PTHR46896">
    <property type="entry name" value="SENTRIN-SPECIFIC PROTEASE"/>
    <property type="match status" value="1"/>
</dbReference>
<dbReference type="GO" id="GO:0070139">
    <property type="term" value="F:SUMO-specific endopeptidase activity"/>
    <property type="evidence" value="ECO:0007669"/>
    <property type="project" value="TreeGrafter"/>
</dbReference>
<dbReference type="EMBL" id="LIAE01006307">
    <property type="protein sequence ID" value="PAV91564.1"/>
    <property type="molecule type" value="Genomic_DNA"/>
</dbReference>
<dbReference type="OrthoDB" id="442460at2759"/>
<evidence type="ECO:0000256" key="2">
    <source>
        <dbReference type="ARBA" id="ARBA00022553"/>
    </source>
</evidence>
<dbReference type="GO" id="GO:0005737">
    <property type="term" value="C:cytoplasm"/>
    <property type="evidence" value="ECO:0007669"/>
    <property type="project" value="TreeGrafter"/>
</dbReference>
<dbReference type="STRING" id="2018661.A0A2A2LZ90"/>
<evidence type="ECO:0000256" key="4">
    <source>
        <dbReference type="ARBA" id="ARBA00022786"/>
    </source>
</evidence>
<evidence type="ECO:0000256" key="6">
    <source>
        <dbReference type="SAM" id="MobiDB-lite"/>
    </source>
</evidence>
<keyword evidence="2" id="KW-0597">Phosphoprotein</keyword>
<dbReference type="PROSITE" id="PS50600">
    <property type="entry name" value="ULP_PROTEASE"/>
    <property type="match status" value="1"/>
</dbReference>
<organism evidence="8 9">
    <name type="scientific">Diploscapter pachys</name>
    <dbReference type="NCBI Taxonomy" id="2018661"/>
    <lineage>
        <taxon>Eukaryota</taxon>
        <taxon>Metazoa</taxon>
        <taxon>Ecdysozoa</taxon>
        <taxon>Nematoda</taxon>
        <taxon>Chromadorea</taxon>
        <taxon>Rhabditida</taxon>
        <taxon>Rhabditina</taxon>
        <taxon>Rhabditomorpha</taxon>
        <taxon>Rhabditoidea</taxon>
        <taxon>Rhabditidae</taxon>
        <taxon>Diploscapter</taxon>
    </lineage>
</organism>
<keyword evidence="4" id="KW-0833">Ubl conjugation pathway</keyword>
<dbReference type="GO" id="GO:0005634">
    <property type="term" value="C:nucleus"/>
    <property type="evidence" value="ECO:0007669"/>
    <property type="project" value="TreeGrafter"/>
</dbReference>
<gene>
    <name evidence="8" type="ORF">WR25_10882</name>
</gene>
<name>A0A2A2LZ90_9BILA</name>
<dbReference type="InterPro" id="IPR051947">
    <property type="entry name" value="Sentrin-specific_protease"/>
</dbReference>
<feature type="domain" description="Ubiquitin-like protease family profile" evidence="7">
    <location>
        <begin position="395"/>
        <end position="611"/>
    </location>
</feature>
<keyword evidence="5" id="KW-0378">Hydrolase</keyword>
<dbReference type="AlphaFoldDB" id="A0A2A2LZ90"/>
<evidence type="ECO:0000256" key="5">
    <source>
        <dbReference type="ARBA" id="ARBA00022801"/>
    </source>
</evidence>
<dbReference type="PANTHER" id="PTHR46896:SF3">
    <property type="entry name" value="FI06413P-RELATED"/>
    <property type="match status" value="1"/>
</dbReference>
<feature type="region of interest" description="Disordered" evidence="6">
    <location>
        <begin position="682"/>
        <end position="725"/>
    </location>
</feature>
<dbReference type="InterPro" id="IPR038765">
    <property type="entry name" value="Papain-like_cys_pep_sf"/>
</dbReference>
<protein>
    <recommendedName>
        <fullName evidence="7">Ubiquitin-like protease family profile domain-containing protein</fullName>
    </recommendedName>
</protein>
<feature type="compositionally biased region" description="Low complexity" evidence="6">
    <location>
        <begin position="348"/>
        <end position="371"/>
    </location>
</feature>
<comment type="caution">
    <text evidence="8">The sequence shown here is derived from an EMBL/GenBank/DDBJ whole genome shotgun (WGS) entry which is preliminary data.</text>
</comment>
<evidence type="ECO:0000256" key="1">
    <source>
        <dbReference type="ARBA" id="ARBA00005234"/>
    </source>
</evidence>
<evidence type="ECO:0000259" key="7">
    <source>
        <dbReference type="PROSITE" id="PS50600"/>
    </source>
</evidence>
<reference evidence="8 9" key="1">
    <citation type="journal article" date="2017" name="Curr. Biol.">
        <title>Genome architecture and evolution of a unichromosomal asexual nematode.</title>
        <authorList>
            <person name="Fradin H."/>
            <person name="Zegar C."/>
            <person name="Gutwein M."/>
            <person name="Lucas J."/>
            <person name="Kovtun M."/>
            <person name="Corcoran D."/>
            <person name="Baugh L.R."/>
            <person name="Kiontke K."/>
            <person name="Gunsalus K."/>
            <person name="Fitch D.H."/>
            <person name="Piano F."/>
        </authorList>
    </citation>
    <scope>NUCLEOTIDE SEQUENCE [LARGE SCALE GENOMIC DNA]</scope>
    <source>
        <strain evidence="8">PF1309</strain>
    </source>
</reference>